<accession>A0A6N1NTL7</accession>
<dbReference type="RefSeq" id="YP_010781525.1">
    <property type="nucleotide sequence ID" value="NC_075039.1"/>
</dbReference>
<reference evidence="1" key="2">
    <citation type="journal article" date="2018" name="Nat. Commun.">
        <title>Tailed giant Tupanvirus possesses the most complete translational apparatus of the known virosphere.</title>
        <authorList>
            <person name="Abrahao J."/>
            <person name="Silva L."/>
            <person name="Silva L.S."/>
            <person name="Khalil J.Y.B."/>
            <person name="Rodrigues R."/>
            <person name="Arantes T."/>
            <person name="Assis F."/>
            <person name="Boratto P."/>
            <person name="Andrade M."/>
            <person name="Kroon E.G."/>
            <person name="Ribeiro B."/>
            <person name="Bergier I."/>
            <person name="Seligmann H."/>
            <person name="Ghigo E."/>
            <person name="Colson P."/>
            <person name="Levasseur A."/>
            <person name="Kroemer G."/>
            <person name="Raoult D."/>
            <person name="La Scola B."/>
        </authorList>
    </citation>
    <scope>NUCLEOTIDE SEQUENCE [LARGE SCALE GENOMIC DNA]</scope>
    <source>
        <strain evidence="1">Soda lake</strain>
    </source>
</reference>
<proteinExistence type="predicted"/>
<dbReference type="EMBL" id="KY523104">
    <property type="protein sequence ID" value="QKU34873.1"/>
    <property type="molecule type" value="Genomic_DNA"/>
</dbReference>
<organism evidence="1">
    <name type="scientific">Tupanvirus soda lake</name>
    <dbReference type="NCBI Taxonomy" id="2126985"/>
    <lineage>
        <taxon>Viruses</taxon>
        <taxon>Varidnaviria</taxon>
        <taxon>Bamfordvirae</taxon>
        <taxon>Nucleocytoviricota</taxon>
        <taxon>Megaviricetes</taxon>
        <taxon>Imitervirales</taxon>
        <taxon>Mimiviridae</taxon>
        <taxon>Megamimivirinae</taxon>
        <taxon>Tupanvirus</taxon>
        <taxon>Tupanvirus salinum</taxon>
    </lineage>
</organism>
<name>A0A6N1NTL7_9VIRU</name>
<evidence type="ECO:0000313" key="1">
    <source>
        <dbReference type="EMBL" id="QKU34873.1"/>
    </source>
</evidence>
<dbReference type="GeneID" id="80518289"/>
<dbReference type="KEGG" id="vg:80518289"/>
<reference evidence="1" key="1">
    <citation type="submission" date="2017-01" db="EMBL/GenBank/DDBJ databases">
        <authorList>
            <person name="Assis F.L."/>
            <person name="Abrahao J.S."/>
            <person name="Silva L."/>
            <person name="Khalil J.B."/>
            <person name="Rodrigues R."/>
            <person name="Silva L.S."/>
            <person name="Arantes T."/>
            <person name="Boratto P."/>
            <person name="Andrade M."/>
            <person name="Kroon E.G."/>
            <person name="Ribeiro B."/>
            <person name="Bergier I."/>
            <person name="Seligmann H."/>
            <person name="Ghigo E."/>
            <person name="Colson P."/>
            <person name="Levasseur A."/>
            <person name="Raoult D."/>
            <person name="Scola B.L."/>
        </authorList>
    </citation>
    <scope>NUCLEOTIDE SEQUENCE</scope>
    <source>
        <strain evidence="1">Soda lake</strain>
    </source>
</reference>
<protein>
    <submittedName>
        <fullName evidence="1">Putative orfan</fullName>
    </submittedName>
</protein>
<sequence>METLPETLESSNQKLTFGIENKMPDIISQAIKTEIPEKLVNSMLESVDPGTEQFKYLMALKIMQMSKSCTPKNYQDLKLYIGYRFYFFFDLKIDDTNANATILETDFDSEKFKMYCDDIMKLLWPEKQTEDLEYVVLQLGNYFLTLENLFAVHPHLKQNTLTLFKLLCSIHEIIHIYYALLKEYYQIEGITKNINFPTSLSWIFDNQENPIEKTLNANIGELVLMQDNEMRNYADITIEQFHGFIKKTYDFKKIFDSIRTFYFADELMNIIKTLDSSNNYPVNKEQIISFLLYDFIINHDISDFLLKNE</sequence>